<evidence type="ECO:0000256" key="2">
    <source>
        <dbReference type="SAM" id="Phobius"/>
    </source>
</evidence>
<gene>
    <name evidence="3" type="ORF">C8J55DRAFT_167613</name>
</gene>
<proteinExistence type="predicted"/>
<keyword evidence="2" id="KW-0472">Membrane</keyword>
<sequence>MTHNDNPPSYDSLKEGSDVPKSDENRDNKHTPQLHSMIPGPSSHYIHPGTTTGPSPVLYHYRYPLTQQTVVSLLPPDHPEMICLQSGEHITQTHFGILGILAAVFWFPLGVGLCLLDRRVKCRRCGQVIEDGMCA</sequence>
<protein>
    <recommendedName>
        <fullName evidence="5">Brain protein I3</fullName>
    </recommendedName>
</protein>
<dbReference type="InterPro" id="IPR019317">
    <property type="entry name" value="BRI3"/>
</dbReference>
<feature type="transmembrane region" description="Helical" evidence="2">
    <location>
        <begin position="95"/>
        <end position="116"/>
    </location>
</feature>
<dbReference type="Pfam" id="PF10164">
    <property type="entry name" value="BRI3"/>
    <property type="match status" value="1"/>
</dbReference>
<accession>A0A9W9AYV5</accession>
<evidence type="ECO:0000313" key="4">
    <source>
        <dbReference type="Proteomes" id="UP001150238"/>
    </source>
</evidence>
<feature type="region of interest" description="Disordered" evidence="1">
    <location>
        <begin position="1"/>
        <end position="49"/>
    </location>
</feature>
<feature type="compositionally biased region" description="Basic and acidic residues" evidence="1">
    <location>
        <begin position="12"/>
        <end position="30"/>
    </location>
</feature>
<evidence type="ECO:0000256" key="1">
    <source>
        <dbReference type="SAM" id="MobiDB-lite"/>
    </source>
</evidence>
<keyword evidence="2" id="KW-1133">Transmembrane helix</keyword>
<dbReference type="AlphaFoldDB" id="A0A9W9AYV5"/>
<keyword evidence="2" id="KW-0812">Transmembrane</keyword>
<evidence type="ECO:0008006" key="5">
    <source>
        <dbReference type="Google" id="ProtNLM"/>
    </source>
</evidence>
<comment type="caution">
    <text evidence="3">The sequence shown here is derived from an EMBL/GenBank/DDBJ whole genome shotgun (WGS) entry which is preliminary data.</text>
</comment>
<dbReference type="EMBL" id="JANVFS010000003">
    <property type="protein sequence ID" value="KAJ4493776.1"/>
    <property type="molecule type" value="Genomic_DNA"/>
</dbReference>
<organism evidence="3 4">
    <name type="scientific">Lentinula lateritia</name>
    <dbReference type="NCBI Taxonomy" id="40482"/>
    <lineage>
        <taxon>Eukaryota</taxon>
        <taxon>Fungi</taxon>
        <taxon>Dikarya</taxon>
        <taxon>Basidiomycota</taxon>
        <taxon>Agaricomycotina</taxon>
        <taxon>Agaricomycetes</taxon>
        <taxon>Agaricomycetidae</taxon>
        <taxon>Agaricales</taxon>
        <taxon>Marasmiineae</taxon>
        <taxon>Omphalotaceae</taxon>
        <taxon>Lentinula</taxon>
    </lineage>
</organism>
<name>A0A9W9AYV5_9AGAR</name>
<evidence type="ECO:0000313" key="3">
    <source>
        <dbReference type="EMBL" id="KAJ4493776.1"/>
    </source>
</evidence>
<reference evidence="3" key="1">
    <citation type="submission" date="2022-08" db="EMBL/GenBank/DDBJ databases">
        <authorList>
            <consortium name="DOE Joint Genome Institute"/>
            <person name="Min B."/>
            <person name="Riley R."/>
            <person name="Sierra-Patev S."/>
            <person name="Naranjo-Ortiz M."/>
            <person name="Looney B."/>
            <person name="Konkel Z."/>
            <person name="Slot J.C."/>
            <person name="Sakamoto Y."/>
            <person name="Steenwyk J.L."/>
            <person name="Rokas A."/>
            <person name="Carro J."/>
            <person name="Camarero S."/>
            <person name="Ferreira P."/>
            <person name="Molpeceres G."/>
            <person name="Ruiz-Duenas F.J."/>
            <person name="Serrano A."/>
            <person name="Henrissat B."/>
            <person name="Drula E."/>
            <person name="Hughes K.W."/>
            <person name="Mata J.L."/>
            <person name="Ishikawa N.K."/>
            <person name="Vargas-Isla R."/>
            <person name="Ushijima S."/>
            <person name="Smith C.A."/>
            <person name="Ahrendt S."/>
            <person name="Andreopoulos W."/>
            <person name="He G."/>
            <person name="Labutti K."/>
            <person name="Lipzen A."/>
            <person name="Ng V."/>
            <person name="Sandor L."/>
            <person name="Barry K."/>
            <person name="Martinez A.T."/>
            <person name="Xiao Y."/>
            <person name="Gibbons J.G."/>
            <person name="Terashima K."/>
            <person name="Hibbett D.S."/>
            <person name="Grigoriev I.V."/>
        </authorList>
    </citation>
    <scope>NUCLEOTIDE SEQUENCE</scope>
    <source>
        <strain evidence="3">Sp2 HRB7682 ss15</strain>
    </source>
</reference>
<reference evidence="3" key="2">
    <citation type="journal article" date="2023" name="Proc. Natl. Acad. Sci. U.S.A.">
        <title>A global phylogenomic analysis of the shiitake genus Lentinula.</title>
        <authorList>
            <person name="Sierra-Patev S."/>
            <person name="Min B."/>
            <person name="Naranjo-Ortiz M."/>
            <person name="Looney B."/>
            <person name="Konkel Z."/>
            <person name="Slot J.C."/>
            <person name="Sakamoto Y."/>
            <person name="Steenwyk J.L."/>
            <person name="Rokas A."/>
            <person name="Carro J."/>
            <person name="Camarero S."/>
            <person name="Ferreira P."/>
            <person name="Molpeceres G."/>
            <person name="Ruiz-Duenas F.J."/>
            <person name="Serrano A."/>
            <person name="Henrissat B."/>
            <person name="Drula E."/>
            <person name="Hughes K.W."/>
            <person name="Mata J.L."/>
            <person name="Ishikawa N.K."/>
            <person name="Vargas-Isla R."/>
            <person name="Ushijima S."/>
            <person name="Smith C.A."/>
            <person name="Donoghue J."/>
            <person name="Ahrendt S."/>
            <person name="Andreopoulos W."/>
            <person name="He G."/>
            <person name="LaButti K."/>
            <person name="Lipzen A."/>
            <person name="Ng V."/>
            <person name="Riley R."/>
            <person name="Sandor L."/>
            <person name="Barry K."/>
            <person name="Martinez A.T."/>
            <person name="Xiao Y."/>
            <person name="Gibbons J.G."/>
            <person name="Terashima K."/>
            <person name="Grigoriev I.V."/>
            <person name="Hibbett D."/>
        </authorList>
    </citation>
    <scope>NUCLEOTIDE SEQUENCE</scope>
    <source>
        <strain evidence="3">Sp2 HRB7682 ss15</strain>
    </source>
</reference>
<dbReference type="Proteomes" id="UP001150238">
    <property type="component" value="Unassembled WGS sequence"/>
</dbReference>